<evidence type="ECO:0000313" key="3">
    <source>
        <dbReference type="EMBL" id="KAG0326174.1"/>
    </source>
</evidence>
<sequence length="743" mass="79294">MATFHSLNPPMGSRQNRNAPDIFSVDLELSLPQDHFLPAEDIQAEVWTNIIQRHNPDGPQVWSAIPMKLSNVIPSTSIAVFSAKIQPTGRGEFGLTARWKSHRSLAEWQWAPKEKVTDGVVGREDEQASKDVSVSVRVPRNISSSPWTIGPQSVMVFTHDGPRANGMGVGGPGLYLGNHAAATRARISGYESVLSLVGDLLDFDQNIPECDRDVNKQVWLEQSQQQSQQQNHFPSLSRKSSVASHRNSSLIDFTGRDREMGGSGLNGLSRRSSVADFMLHNDPGCDGALDTKDLLAAVVNDPVDPPRLSRKTSVTDMMVKAPASLTKKLSRSSLSAQSFTSMNEPGQQKNTAASTAAPNSCASMNGNTSLKANSIHEPNTAEATAAAPLQARNSSFSAATASEAAFALPPTVPLFNTTAKASNTKASEPQTTGGSGKKKKKADSKAAPAEGVETAAVKEQTQKQQQSEGIEATTVSSLDIAAEAAAAAASEAKTTSVSSTTITGVKKGNETTSASISTITTDDAQSITKVVSSLYRQSQQALSSLSHLANNSTSTTSLTGLAASPSKSLLSGMAVPSSSSLNPAAVSTASMDSTDVNSHKKPQTAPKYQQQQSQELQRQILPKQPFRHKVISVAPGAHNVISDAVLKEAVEFLRTEISLGKKVLVHCRDGNGRGGSVVIAYVASQLEKSATRRGGRNRVDAYQHGAQKEMGSYYDEALKEVWTWKCDVYPHKGLRESVARIQW</sequence>
<dbReference type="SUPFAM" id="SSF52799">
    <property type="entry name" value="(Phosphotyrosine protein) phosphatases II"/>
    <property type="match status" value="1"/>
</dbReference>
<feature type="compositionally biased region" description="Polar residues" evidence="1">
    <location>
        <begin position="462"/>
        <end position="471"/>
    </location>
</feature>
<feature type="compositionally biased region" description="Polar residues" evidence="1">
    <location>
        <begin position="231"/>
        <end position="251"/>
    </location>
</feature>
<gene>
    <name evidence="3" type="ORF">BGZ99_009971</name>
</gene>
<feature type="compositionally biased region" description="Polar residues" evidence="1">
    <location>
        <begin position="336"/>
        <end position="372"/>
    </location>
</feature>
<dbReference type="Proteomes" id="UP000738325">
    <property type="component" value="Unassembled WGS sequence"/>
</dbReference>
<dbReference type="InterPro" id="IPR029021">
    <property type="entry name" value="Prot-tyrosine_phosphatase-like"/>
</dbReference>
<dbReference type="OrthoDB" id="2017893at2759"/>
<feature type="region of interest" description="Disordered" evidence="1">
    <location>
        <begin position="419"/>
        <end position="471"/>
    </location>
</feature>
<comment type="caution">
    <text evidence="3">The sequence shown here is derived from an EMBL/GenBank/DDBJ whole genome shotgun (WGS) entry which is preliminary data.</text>
</comment>
<feature type="domain" description="Tyrosine specific protein phosphatases" evidence="2">
    <location>
        <begin position="647"/>
        <end position="714"/>
    </location>
</feature>
<feature type="region of interest" description="Disordered" evidence="1">
    <location>
        <begin position="220"/>
        <end position="267"/>
    </location>
</feature>
<dbReference type="InterPro" id="IPR000387">
    <property type="entry name" value="Tyr_Pase_dom"/>
</dbReference>
<evidence type="ECO:0000256" key="1">
    <source>
        <dbReference type="SAM" id="MobiDB-lite"/>
    </source>
</evidence>
<organism evidence="3 4">
    <name type="scientific">Dissophora globulifera</name>
    <dbReference type="NCBI Taxonomy" id="979702"/>
    <lineage>
        <taxon>Eukaryota</taxon>
        <taxon>Fungi</taxon>
        <taxon>Fungi incertae sedis</taxon>
        <taxon>Mucoromycota</taxon>
        <taxon>Mortierellomycotina</taxon>
        <taxon>Mortierellomycetes</taxon>
        <taxon>Mortierellales</taxon>
        <taxon>Mortierellaceae</taxon>
        <taxon>Dissophora</taxon>
    </lineage>
</organism>
<feature type="compositionally biased region" description="Low complexity" evidence="1">
    <location>
        <begin position="325"/>
        <end position="335"/>
    </location>
</feature>
<dbReference type="Gene3D" id="3.90.190.10">
    <property type="entry name" value="Protein tyrosine phosphatase superfamily"/>
    <property type="match status" value="1"/>
</dbReference>
<evidence type="ECO:0000259" key="2">
    <source>
        <dbReference type="PROSITE" id="PS50056"/>
    </source>
</evidence>
<dbReference type="EMBL" id="JAAAIP010000089">
    <property type="protein sequence ID" value="KAG0326174.1"/>
    <property type="molecule type" value="Genomic_DNA"/>
</dbReference>
<feature type="compositionally biased region" description="Polar residues" evidence="1">
    <location>
        <begin position="419"/>
        <end position="432"/>
    </location>
</feature>
<dbReference type="PROSITE" id="PS50056">
    <property type="entry name" value="TYR_PHOSPHATASE_2"/>
    <property type="match status" value="1"/>
</dbReference>
<feature type="region of interest" description="Disordered" evidence="1">
    <location>
        <begin position="581"/>
        <end position="613"/>
    </location>
</feature>
<protein>
    <recommendedName>
        <fullName evidence="2">Tyrosine specific protein phosphatases domain-containing protein</fullName>
    </recommendedName>
</protein>
<feature type="compositionally biased region" description="Polar residues" evidence="1">
    <location>
        <begin position="581"/>
        <end position="596"/>
    </location>
</feature>
<keyword evidence="4" id="KW-1185">Reference proteome</keyword>
<feature type="region of interest" description="Disordered" evidence="1">
    <location>
        <begin position="325"/>
        <end position="373"/>
    </location>
</feature>
<evidence type="ECO:0000313" key="4">
    <source>
        <dbReference type="Proteomes" id="UP000738325"/>
    </source>
</evidence>
<proteinExistence type="predicted"/>
<name>A0A9P6UXN4_9FUNG</name>
<reference evidence="3" key="1">
    <citation type="journal article" date="2020" name="Fungal Divers.">
        <title>Resolving the Mortierellaceae phylogeny through synthesis of multi-gene phylogenetics and phylogenomics.</title>
        <authorList>
            <person name="Vandepol N."/>
            <person name="Liber J."/>
            <person name="Desiro A."/>
            <person name="Na H."/>
            <person name="Kennedy M."/>
            <person name="Barry K."/>
            <person name="Grigoriev I.V."/>
            <person name="Miller A.N."/>
            <person name="O'Donnell K."/>
            <person name="Stajich J.E."/>
            <person name="Bonito G."/>
        </authorList>
    </citation>
    <scope>NUCLEOTIDE SEQUENCE</scope>
    <source>
        <strain evidence="3">REB-010B</strain>
    </source>
</reference>
<accession>A0A9P6UXN4</accession>
<dbReference type="AlphaFoldDB" id="A0A9P6UXN4"/>